<gene>
    <name evidence="4" type="ORF">D8M04_01295</name>
</gene>
<comment type="caution">
    <text evidence="4">The sequence shown here is derived from an EMBL/GenBank/DDBJ whole genome shotgun (WGS) entry which is preliminary data.</text>
</comment>
<evidence type="ECO:0000313" key="4">
    <source>
        <dbReference type="EMBL" id="RLL47942.1"/>
    </source>
</evidence>
<evidence type="ECO:0000256" key="1">
    <source>
        <dbReference type="ARBA" id="ARBA00008950"/>
    </source>
</evidence>
<dbReference type="InterPro" id="IPR000979">
    <property type="entry name" value="Phosphodiesterase_MJ0936/Vps29"/>
</dbReference>
<evidence type="ECO:0000313" key="5">
    <source>
        <dbReference type="Proteomes" id="UP000270219"/>
    </source>
</evidence>
<dbReference type="GO" id="GO:0046872">
    <property type="term" value="F:metal ion binding"/>
    <property type="evidence" value="ECO:0007669"/>
    <property type="project" value="UniProtKB-KW"/>
</dbReference>
<keyword evidence="2" id="KW-0479">Metal-binding</keyword>
<dbReference type="Gene3D" id="3.60.21.10">
    <property type="match status" value="1"/>
</dbReference>
<dbReference type="SUPFAM" id="SSF56300">
    <property type="entry name" value="Metallo-dependent phosphatases"/>
    <property type="match status" value="1"/>
</dbReference>
<sequence length="172" mass="19697">MKYKVLIMSDSHGLKKELLEIKQRHTFDAIIHCGDSELDFNAPELDGIYKVGGNCDFDPDYPEDQVLEIGDIRFYITHGHLHQVKTNLLRLSYRAEEVGASIICFGHTHIAGAEKIGNRLFLNPGSVRLPRNRPEATYAILEWEMKEDIHITFYSTQGEIVEPLSKQVKWNS</sequence>
<dbReference type="Proteomes" id="UP000270219">
    <property type="component" value="Unassembled WGS sequence"/>
</dbReference>
<comment type="cofactor">
    <cofactor evidence="2">
        <name>a divalent metal cation</name>
        <dbReference type="ChEBI" id="CHEBI:60240"/>
    </cofactor>
</comment>
<dbReference type="InterPro" id="IPR041802">
    <property type="entry name" value="MPP_YfcE"/>
</dbReference>
<dbReference type="RefSeq" id="WP_121520631.1">
    <property type="nucleotide sequence ID" value="NZ_RCHR01000001.1"/>
</dbReference>
<evidence type="ECO:0000256" key="2">
    <source>
        <dbReference type="RuleBase" id="RU362039"/>
    </source>
</evidence>
<proteinExistence type="inferred from homology"/>
<dbReference type="InterPro" id="IPR024654">
    <property type="entry name" value="Calcineurin-like_PHP_lpxH"/>
</dbReference>
<dbReference type="InterPro" id="IPR029052">
    <property type="entry name" value="Metallo-depent_PP-like"/>
</dbReference>
<accession>A0A498DCH7</accession>
<dbReference type="Pfam" id="PF12850">
    <property type="entry name" value="Metallophos_2"/>
    <property type="match status" value="1"/>
</dbReference>
<comment type="similarity">
    <text evidence="1 2">Belongs to the metallophosphoesterase superfamily. YfcE family.</text>
</comment>
<protein>
    <recommendedName>
        <fullName evidence="2">Phosphoesterase</fullName>
        <ecNumber evidence="2">3.1.4.-</ecNumber>
    </recommendedName>
</protein>
<dbReference type="PANTHER" id="PTHR11124">
    <property type="entry name" value="VACUOLAR SORTING PROTEIN VPS29"/>
    <property type="match status" value="1"/>
</dbReference>
<keyword evidence="5" id="KW-1185">Reference proteome</keyword>
<dbReference type="OrthoDB" id="9800565at2"/>
<dbReference type="NCBIfam" id="TIGR00040">
    <property type="entry name" value="yfcE"/>
    <property type="match status" value="1"/>
</dbReference>
<dbReference type="AlphaFoldDB" id="A0A498DCH7"/>
<feature type="domain" description="Calcineurin-like phosphoesterase" evidence="3">
    <location>
        <begin position="4"/>
        <end position="144"/>
    </location>
</feature>
<reference evidence="4 5" key="1">
    <citation type="submission" date="2018-10" db="EMBL/GenBank/DDBJ databases">
        <title>Oceanobacillus sp. YLB-02 draft genome.</title>
        <authorList>
            <person name="Yu L."/>
        </authorList>
    </citation>
    <scope>NUCLEOTIDE SEQUENCE [LARGE SCALE GENOMIC DNA]</scope>
    <source>
        <strain evidence="4 5">YLB-02</strain>
    </source>
</reference>
<dbReference type="EC" id="3.1.4.-" evidence="2"/>
<name>A0A498DCH7_9BACI</name>
<dbReference type="CDD" id="cd00841">
    <property type="entry name" value="MPP_YfcE"/>
    <property type="match status" value="1"/>
</dbReference>
<dbReference type="EMBL" id="RCHR01000001">
    <property type="protein sequence ID" value="RLL47942.1"/>
    <property type="molecule type" value="Genomic_DNA"/>
</dbReference>
<organism evidence="4 5">
    <name type="scientific">Oceanobacillus piezotolerans</name>
    <dbReference type="NCBI Taxonomy" id="2448030"/>
    <lineage>
        <taxon>Bacteria</taxon>
        <taxon>Bacillati</taxon>
        <taxon>Bacillota</taxon>
        <taxon>Bacilli</taxon>
        <taxon>Bacillales</taxon>
        <taxon>Bacillaceae</taxon>
        <taxon>Oceanobacillus</taxon>
    </lineage>
</organism>
<evidence type="ECO:0000259" key="3">
    <source>
        <dbReference type="Pfam" id="PF12850"/>
    </source>
</evidence>
<dbReference type="GO" id="GO:0016787">
    <property type="term" value="F:hydrolase activity"/>
    <property type="evidence" value="ECO:0007669"/>
    <property type="project" value="UniProtKB-UniRule"/>
</dbReference>